<proteinExistence type="predicted"/>
<protein>
    <submittedName>
        <fullName evidence="1">Uncharacterized protein</fullName>
    </submittedName>
</protein>
<dbReference type="Gene3D" id="3.30.420.10">
    <property type="entry name" value="Ribonuclease H-like superfamily/Ribonuclease H"/>
    <property type="match status" value="1"/>
</dbReference>
<dbReference type="GO" id="GO:0003676">
    <property type="term" value="F:nucleic acid binding"/>
    <property type="evidence" value="ECO:0007669"/>
    <property type="project" value="InterPro"/>
</dbReference>
<accession>A0A3G4ZQR6</accession>
<sequence>ALCQLAFFPQRNNKFIFVFNPNDLSTKESNYLITHLFTSKYIIKLLHGSDSLDIPYIFQDLFMGNTTYIFDFLCNLIDTRFMCEYNKIIDSNDKVKNRDINKKCSIYDALLYFDVINKNTYNELLSINKSMESPTKSNKVDDNKYVWDVNKMSEKQLRYAIYDVFYFMDFYTNIMKKSDGGIILIPIFTRLVFMEKWSITNLLITMKTDVDIVNNYIVKHNNKNYTLIQIFNDIDADKIKVEIGGQSINVHNLLEINYFKSTIMIILKYVVYYIIMNDYDVFMTKTTLFEGDFQLDDVYTTFKTLQIPELRKFITLFFIQAHTKINKLLQ</sequence>
<feature type="non-terminal residue" evidence="1">
    <location>
        <position position="1"/>
    </location>
</feature>
<gene>
    <name evidence="1" type="ORF">Terrestrivirus4_1</name>
</gene>
<evidence type="ECO:0000313" key="1">
    <source>
        <dbReference type="EMBL" id="AYV75953.1"/>
    </source>
</evidence>
<dbReference type="EMBL" id="MK071982">
    <property type="protein sequence ID" value="AYV75953.1"/>
    <property type="molecule type" value="Genomic_DNA"/>
</dbReference>
<organism evidence="1">
    <name type="scientific">Terrestrivirus sp</name>
    <dbReference type="NCBI Taxonomy" id="2487775"/>
    <lineage>
        <taxon>Viruses</taxon>
        <taxon>Varidnaviria</taxon>
        <taxon>Bamfordvirae</taxon>
        <taxon>Nucleocytoviricota</taxon>
        <taxon>Megaviricetes</taxon>
        <taxon>Imitervirales</taxon>
        <taxon>Mimiviridae</taxon>
        <taxon>Klosneuvirinae</taxon>
    </lineage>
</organism>
<reference evidence="1" key="1">
    <citation type="submission" date="2018-10" db="EMBL/GenBank/DDBJ databases">
        <title>Hidden diversity of soil giant viruses.</title>
        <authorList>
            <person name="Schulz F."/>
            <person name="Alteio L."/>
            <person name="Goudeau D."/>
            <person name="Ryan E.M."/>
            <person name="Malmstrom R.R."/>
            <person name="Blanchard J."/>
            <person name="Woyke T."/>
        </authorList>
    </citation>
    <scope>NUCLEOTIDE SEQUENCE</scope>
    <source>
        <strain evidence="1">TEV1</strain>
    </source>
</reference>
<name>A0A3G4ZQR6_9VIRU</name>
<dbReference type="InterPro" id="IPR036397">
    <property type="entry name" value="RNaseH_sf"/>
</dbReference>